<evidence type="ECO:0000313" key="1">
    <source>
        <dbReference type="EMBL" id="OJJ18389.1"/>
    </source>
</evidence>
<keyword evidence="2" id="KW-1185">Reference proteome</keyword>
<comment type="caution">
    <text evidence="1">The sequence shown here is derived from an EMBL/GenBank/DDBJ whole genome shotgun (WGS) entry which is preliminary data.</text>
</comment>
<protein>
    <submittedName>
        <fullName evidence="1">Uncharacterized protein</fullName>
    </submittedName>
</protein>
<dbReference type="EMBL" id="MLAW01000056">
    <property type="protein sequence ID" value="OJJ18389.1"/>
    <property type="molecule type" value="Genomic_DNA"/>
</dbReference>
<gene>
    <name evidence="1" type="ORF">BI308_22420</name>
</gene>
<dbReference type="Proteomes" id="UP000183940">
    <property type="component" value="Unassembled WGS sequence"/>
</dbReference>
<dbReference type="AlphaFoldDB" id="A0A1L9QKY7"/>
<reference evidence="1" key="1">
    <citation type="submission" date="2016-10" db="EMBL/GenBank/DDBJ databases">
        <title>CRISPR-Cas defence system in Roseofilum reptotaenium: evidence of a bacteriophage-cyanobacterium arms race in the coral black band disease.</title>
        <authorList>
            <person name="Buerger P."/>
            <person name="Wood-Charlson E.M."/>
            <person name="Weynberg K.D."/>
            <person name="Willis B."/>
            <person name="Van Oppen M.J."/>
        </authorList>
    </citation>
    <scope>NUCLEOTIDE SEQUENCE [LARGE SCALE GENOMIC DNA]</scope>
    <source>
        <strain evidence="1">AO1-A</strain>
    </source>
</reference>
<proteinExistence type="predicted"/>
<accession>A0A1L9QKY7</accession>
<name>A0A1L9QKY7_9CYAN</name>
<organism evidence="1 2">
    <name type="scientific">Roseofilum reptotaenium AO1-A</name>
    <dbReference type="NCBI Taxonomy" id="1925591"/>
    <lineage>
        <taxon>Bacteria</taxon>
        <taxon>Bacillati</taxon>
        <taxon>Cyanobacteriota</taxon>
        <taxon>Cyanophyceae</taxon>
        <taxon>Desertifilales</taxon>
        <taxon>Desertifilaceae</taxon>
        <taxon>Roseofilum</taxon>
    </lineage>
</organism>
<sequence length="104" mass="12137">MSLENVRRHLSELAELISQLEYENLTTEQRKVKASLIETYETMRTRVIEEYWREIEMKGAYMSEDAGLIGIAQQLKDQLEADGNYLGKTQEAFDAFMADLEQLR</sequence>
<evidence type="ECO:0000313" key="2">
    <source>
        <dbReference type="Proteomes" id="UP000183940"/>
    </source>
</evidence>